<dbReference type="OrthoDB" id="9782876at2"/>
<dbReference type="SUPFAM" id="SSF53187">
    <property type="entry name" value="Zn-dependent exopeptidases"/>
    <property type="match status" value="1"/>
</dbReference>
<proteinExistence type="predicted"/>
<dbReference type="InterPro" id="IPR053138">
    <property type="entry name" value="N-alpha-Ac-DABA_deacetylase"/>
</dbReference>
<evidence type="ECO:0000313" key="6">
    <source>
        <dbReference type="EMBL" id="PWE56195.1"/>
    </source>
</evidence>
<dbReference type="GO" id="GO:0046872">
    <property type="term" value="F:metal ion binding"/>
    <property type="evidence" value="ECO:0007669"/>
    <property type="project" value="UniProtKB-KW"/>
</dbReference>
<evidence type="ECO:0000256" key="4">
    <source>
        <dbReference type="ARBA" id="ARBA00022833"/>
    </source>
</evidence>
<comment type="caution">
    <text evidence="6">The sequence shown here is derived from an EMBL/GenBank/DDBJ whole genome shotgun (WGS) entry which is preliminary data.</text>
</comment>
<feature type="domain" description="Succinylglutamate desuccinylase/Aspartoacylase catalytic" evidence="5">
    <location>
        <begin position="31"/>
        <end position="242"/>
    </location>
</feature>
<gene>
    <name evidence="6" type="ORF">DEM27_12260</name>
</gene>
<keyword evidence="2" id="KW-0479">Metal-binding</keyword>
<evidence type="ECO:0000256" key="2">
    <source>
        <dbReference type="ARBA" id="ARBA00022723"/>
    </source>
</evidence>
<dbReference type="EMBL" id="QFBC01000004">
    <property type="protein sequence ID" value="PWE56195.1"/>
    <property type="molecule type" value="Genomic_DNA"/>
</dbReference>
<dbReference type="PANTHER" id="PTHR37326">
    <property type="entry name" value="BLL3975 PROTEIN"/>
    <property type="match status" value="1"/>
</dbReference>
<dbReference type="PANTHER" id="PTHR37326:SF1">
    <property type="entry name" value="BLL3975 PROTEIN"/>
    <property type="match status" value="1"/>
</dbReference>
<comment type="cofactor">
    <cofactor evidence="1">
        <name>Zn(2+)</name>
        <dbReference type="ChEBI" id="CHEBI:29105"/>
    </cofactor>
</comment>
<keyword evidence="3" id="KW-0378">Hydrolase</keyword>
<dbReference type="Pfam" id="PF24827">
    <property type="entry name" value="AstE_AspA_cat"/>
    <property type="match status" value="1"/>
</dbReference>
<evidence type="ECO:0000313" key="7">
    <source>
        <dbReference type="Proteomes" id="UP000245252"/>
    </source>
</evidence>
<protein>
    <submittedName>
        <fullName evidence="6">Peptidase M14</fullName>
    </submittedName>
</protein>
<keyword evidence="7" id="KW-1185">Reference proteome</keyword>
<dbReference type="RefSeq" id="WP_109458515.1">
    <property type="nucleotide sequence ID" value="NZ_QFBC01000004.1"/>
</dbReference>
<dbReference type="InterPro" id="IPR055438">
    <property type="entry name" value="AstE_AspA_cat"/>
</dbReference>
<evidence type="ECO:0000259" key="5">
    <source>
        <dbReference type="Pfam" id="PF24827"/>
    </source>
</evidence>
<dbReference type="AlphaFoldDB" id="A0A2U2DS94"/>
<evidence type="ECO:0000256" key="1">
    <source>
        <dbReference type="ARBA" id="ARBA00001947"/>
    </source>
</evidence>
<evidence type="ECO:0000256" key="3">
    <source>
        <dbReference type="ARBA" id="ARBA00022801"/>
    </source>
</evidence>
<sequence length="353" mass="38461">MDISEITIEGDTPGIAWRLPVFHFKGDDSRAPTVYIQAALHAGELPGTALVHFLCERLRRAEAEGAIAGSLTIVPHANPIGLAQSHFGELQGRFDLGSRANFNRDFPLIPLEKRDTLLADLGRFSATDRLKRKLLHMALGAELVLDLHCDDESLQYAYIDTVFWPEAADLASALSMDAVLLSDGESSAFEEAVGYAWKHEGGGERRTSLPGRLSTTLELRGTREVYPEMAAADAEGLFRFLVARGIVRAVSEPLPAFARPAAPLDNIEMIRAPEAGTVLFHRDIGDRVEAGERLATIVTRPGFPEGAIEVWAPQAGLIVTRVSSRFARRRGDLMKIACDLPSSASRKPGTLED</sequence>
<dbReference type="Gene3D" id="3.40.630.10">
    <property type="entry name" value="Zn peptidases"/>
    <property type="match status" value="2"/>
</dbReference>
<organism evidence="6 7">
    <name type="scientific">Metarhizobium album</name>
    <dbReference type="NCBI Taxonomy" id="2182425"/>
    <lineage>
        <taxon>Bacteria</taxon>
        <taxon>Pseudomonadati</taxon>
        <taxon>Pseudomonadota</taxon>
        <taxon>Alphaproteobacteria</taxon>
        <taxon>Hyphomicrobiales</taxon>
        <taxon>Rhizobiaceae</taxon>
        <taxon>Metarhizobium</taxon>
    </lineage>
</organism>
<keyword evidence="4" id="KW-0862">Zinc</keyword>
<accession>A0A2U2DS94</accession>
<dbReference type="GO" id="GO:0016788">
    <property type="term" value="F:hydrolase activity, acting on ester bonds"/>
    <property type="evidence" value="ECO:0007669"/>
    <property type="project" value="InterPro"/>
</dbReference>
<dbReference type="Proteomes" id="UP000245252">
    <property type="component" value="Unassembled WGS sequence"/>
</dbReference>
<reference evidence="6 7" key="1">
    <citation type="submission" date="2018-05" db="EMBL/GenBank/DDBJ databases">
        <title>The draft genome of strain NS-104.</title>
        <authorList>
            <person name="Hang P."/>
            <person name="Jiang J."/>
        </authorList>
    </citation>
    <scope>NUCLEOTIDE SEQUENCE [LARGE SCALE GENOMIC DNA]</scope>
    <source>
        <strain evidence="6 7">NS-104</strain>
    </source>
</reference>
<name>A0A2U2DS94_9HYPH</name>